<keyword evidence="2" id="KW-1185">Reference proteome</keyword>
<dbReference type="OrthoDB" id="6512682at2759"/>
<evidence type="ECO:0000313" key="2">
    <source>
        <dbReference type="Proteomes" id="UP000515146"/>
    </source>
</evidence>
<reference evidence="3" key="1">
    <citation type="submission" date="2025-08" db="UniProtKB">
        <authorList>
            <consortium name="RefSeq"/>
        </authorList>
    </citation>
    <scope>IDENTIFICATION</scope>
    <source>
        <strain evidence="3">Airmid</strain>
    </source>
</reference>
<dbReference type="InParanoid" id="A0A6P6YN70"/>
<feature type="non-terminal residue" evidence="3">
    <location>
        <position position="401"/>
    </location>
</feature>
<evidence type="ECO:0000313" key="3">
    <source>
        <dbReference type="RefSeq" id="XP_027206361.1"/>
    </source>
</evidence>
<feature type="transmembrane region" description="Helical" evidence="1">
    <location>
        <begin position="370"/>
        <end position="398"/>
    </location>
</feature>
<protein>
    <submittedName>
        <fullName evidence="3">Uncharacterized protein LOC113799865</fullName>
    </submittedName>
</protein>
<feature type="transmembrane region" description="Helical" evidence="1">
    <location>
        <begin position="57"/>
        <end position="83"/>
    </location>
</feature>
<dbReference type="RefSeq" id="XP_027206361.1">
    <property type="nucleotide sequence ID" value="XM_027350560.1"/>
</dbReference>
<sequence>MKTTTIMPSCVETMKTNNFGQSVNNVMRNKNINLFFLFYSILGVSLYGYEQSKKSRILLLFFICTTIWRIFFIIITSFIMYLFSDNFVDFYSIFVQSIKTQPLMKFSFIWSWRFLNLSNIVLIILFTFNGNVILKCFNNFILIKYLNNHTKMMKIFIFRLFGFIFLLLFVIAIFFQNSNDFTYLQVIVCYQIYFGYTYMIFFYDLNLLMFLLSKKILIKLKQKLDKINDNNLAKNDTFELINDIKALGYNLYEFNRISSPGLFLILITTVFSYLNNIVVFISRTEIHGHRMIYFHFFMNILRSISICILSWTSQYILKQFDDIYFCLLDKSINTLRNNYSKYQKYSKAITISNSLQIYELIIIRHYYKSYYFYEILPMCLESLGFIFIFIFQYIIIFIETT</sequence>
<evidence type="ECO:0000256" key="1">
    <source>
        <dbReference type="SAM" id="Phobius"/>
    </source>
</evidence>
<feature type="transmembrane region" description="Helical" evidence="1">
    <location>
        <begin position="114"/>
        <end position="134"/>
    </location>
</feature>
<feature type="transmembrane region" description="Helical" evidence="1">
    <location>
        <begin position="155"/>
        <end position="175"/>
    </location>
</feature>
<keyword evidence="1" id="KW-1133">Transmembrane helix</keyword>
<feature type="transmembrane region" description="Helical" evidence="1">
    <location>
        <begin position="195"/>
        <end position="213"/>
    </location>
</feature>
<dbReference type="AlphaFoldDB" id="A0A6P6YN70"/>
<feature type="transmembrane region" description="Helical" evidence="1">
    <location>
        <begin position="261"/>
        <end position="281"/>
    </location>
</feature>
<gene>
    <name evidence="3" type="primary">LOC113799865</name>
</gene>
<accession>A0A6P6YN70</accession>
<feature type="transmembrane region" description="Helical" evidence="1">
    <location>
        <begin position="32"/>
        <end position="50"/>
    </location>
</feature>
<organism evidence="2 3">
    <name type="scientific">Dermatophagoides pteronyssinus</name>
    <name type="common">European house dust mite</name>
    <dbReference type="NCBI Taxonomy" id="6956"/>
    <lineage>
        <taxon>Eukaryota</taxon>
        <taxon>Metazoa</taxon>
        <taxon>Ecdysozoa</taxon>
        <taxon>Arthropoda</taxon>
        <taxon>Chelicerata</taxon>
        <taxon>Arachnida</taxon>
        <taxon>Acari</taxon>
        <taxon>Acariformes</taxon>
        <taxon>Sarcoptiformes</taxon>
        <taxon>Astigmata</taxon>
        <taxon>Psoroptidia</taxon>
        <taxon>Analgoidea</taxon>
        <taxon>Pyroglyphidae</taxon>
        <taxon>Dermatophagoidinae</taxon>
        <taxon>Dermatophagoides</taxon>
    </lineage>
</organism>
<dbReference type="KEGG" id="dpte:113799865"/>
<name>A0A6P6YN70_DERPT</name>
<proteinExistence type="predicted"/>
<feature type="transmembrane region" description="Helical" evidence="1">
    <location>
        <begin position="293"/>
        <end position="311"/>
    </location>
</feature>
<keyword evidence="1" id="KW-0472">Membrane</keyword>
<keyword evidence="1" id="KW-0812">Transmembrane</keyword>
<dbReference type="Proteomes" id="UP000515146">
    <property type="component" value="Unplaced"/>
</dbReference>